<dbReference type="InterPro" id="IPR013324">
    <property type="entry name" value="RNA_pol_sigma_r3/r4-like"/>
</dbReference>
<dbReference type="Gene3D" id="1.10.10.10">
    <property type="entry name" value="Winged helix-like DNA-binding domain superfamily/Winged helix DNA-binding domain"/>
    <property type="match status" value="1"/>
</dbReference>
<name>A0A9X1P4Y5_9BACT</name>
<sequence length="207" mass="25019">MIKWFRGYCRFLDYNFASHIKDQMKPTFTDEQLVVQLSESNKRAFEEIYDRYWYKLFCISFHQTGSREEAEELVHDLFESLWKRRLESKINHLSSYLVIALKYLIVNHIKSQITWRKYQEYVLLNKMHEISTTEENIEFNDLSEAIDKAMKKLPEKTSRVFQLSRFENQSVKSIAKELHISEKAVEYHITKSLKVLKDNLWIYQTDN</sequence>
<dbReference type="GO" id="GO:0016987">
    <property type="term" value="F:sigma factor activity"/>
    <property type="evidence" value="ECO:0007669"/>
    <property type="project" value="UniProtKB-KW"/>
</dbReference>
<evidence type="ECO:0000256" key="4">
    <source>
        <dbReference type="ARBA" id="ARBA00023163"/>
    </source>
</evidence>
<dbReference type="InterPro" id="IPR036388">
    <property type="entry name" value="WH-like_DNA-bd_sf"/>
</dbReference>
<dbReference type="InterPro" id="IPR013325">
    <property type="entry name" value="RNA_pol_sigma_r2"/>
</dbReference>
<dbReference type="AlphaFoldDB" id="A0A9X1P4Y5"/>
<dbReference type="PANTHER" id="PTHR43133">
    <property type="entry name" value="RNA POLYMERASE ECF-TYPE SIGMA FACTO"/>
    <property type="match status" value="1"/>
</dbReference>
<dbReference type="PANTHER" id="PTHR43133:SF46">
    <property type="entry name" value="RNA POLYMERASE SIGMA-70 FACTOR ECF SUBFAMILY"/>
    <property type="match status" value="1"/>
</dbReference>
<dbReference type="Gene3D" id="1.10.1740.10">
    <property type="match status" value="1"/>
</dbReference>
<dbReference type="SUPFAM" id="SSF88659">
    <property type="entry name" value="Sigma3 and sigma4 domains of RNA polymerase sigma factors"/>
    <property type="match status" value="1"/>
</dbReference>
<feature type="domain" description="RNA polymerase sigma factor 70 region 4 type 2" evidence="5">
    <location>
        <begin position="144"/>
        <end position="194"/>
    </location>
</feature>
<dbReference type="EMBL" id="JAJTTA010000001">
    <property type="protein sequence ID" value="MCF0038949.1"/>
    <property type="molecule type" value="Genomic_DNA"/>
</dbReference>
<accession>A0A9X1P4Y5</accession>
<comment type="similarity">
    <text evidence="1">Belongs to the sigma-70 factor family. ECF subfamily.</text>
</comment>
<comment type="caution">
    <text evidence="6">The sequence shown here is derived from an EMBL/GenBank/DDBJ whole genome shotgun (WGS) entry which is preliminary data.</text>
</comment>
<evidence type="ECO:0000256" key="2">
    <source>
        <dbReference type="ARBA" id="ARBA00023015"/>
    </source>
</evidence>
<dbReference type="GO" id="GO:0003677">
    <property type="term" value="F:DNA binding"/>
    <property type="evidence" value="ECO:0007669"/>
    <property type="project" value="InterPro"/>
</dbReference>
<keyword evidence="3" id="KW-0731">Sigma factor</keyword>
<dbReference type="InterPro" id="IPR013249">
    <property type="entry name" value="RNA_pol_sigma70_r4_t2"/>
</dbReference>
<keyword evidence="4" id="KW-0804">Transcription</keyword>
<evidence type="ECO:0000313" key="7">
    <source>
        <dbReference type="Proteomes" id="UP001139700"/>
    </source>
</evidence>
<dbReference type="InterPro" id="IPR014284">
    <property type="entry name" value="RNA_pol_sigma-70_dom"/>
</dbReference>
<keyword evidence="2" id="KW-0805">Transcription regulation</keyword>
<dbReference type="NCBIfam" id="TIGR02937">
    <property type="entry name" value="sigma70-ECF"/>
    <property type="match status" value="1"/>
</dbReference>
<evidence type="ECO:0000256" key="3">
    <source>
        <dbReference type="ARBA" id="ARBA00023082"/>
    </source>
</evidence>
<dbReference type="Proteomes" id="UP001139700">
    <property type="component" value="Unassembled WGS sequence"/>
</dbReference>
<keyword evidence="7" id="KW-1185">Reference proteome</keyword>
<evidence type="ECO:0000259" key="5">
    <source>
        <dbReference type="Pfam" id="PF08281"/>
    </source>
</evidence>
<dbReference type="Pfam" id="PF08281">
    <property type="entry name" value="Sigma70_r4_2"/>
    <property type="match status" value="1"/>
</dbReference>
<reference evidence="6" key="1">
    <citation type="submission" date="2021-12" db="EMBL/GenBank/DDBJ databases">
        <title>Novel species in genus Dyadobacter.</title>
        <authorList>
            <person name="Ma C."/>
        </authorList>
    </citation>
    <scope>NUCLEOTIDE SEQUENCE</scope>
    <source>
        <strain evidence="6">CY399</strain>
    </source>
</reference>
<dbReference type="InterPro" id="IPR039425">
    <property type="entry name" value="RNA_pol_sigma-70-like"/>
</dbReference>
<protein>
    <submittedName>
        <fullName evidence="6">Sigma-70 family RNA polymerase sigma factor</fullName>
    </submittedName>
</protein>
<evidence type="ECO:0000313" key="6">
    <source>
        <dbReference type="EMBL" id="MCF0038949.1"/>
    </source>
</evidence>
<organism evidence="6 7">
    <name type="scientific">Dyadobacter fanqingshengii</name>
    <dbReference type="NCBI Taxonomy" id="2906443"/>
    <lineage>
        <taxon>Bacteria</taxon>
        <taxon>Pseudomonadati</taxon>
        <taxon>Bacteroidota</taxon>
        <taxon>Cytophagia</taxon>
        <taxon>Cytophagales</taxon>
        <taxon>Spirosomataceae</taxon>
        <taxon>Dyadobacter</taxon>
    </lineage>
</organism>
<gene>
    <name evidence="6" type="ORF">LXM24_02540</name>
</gene>
<evidence type="ECO:0000256" key="1">
    <source>
        <dbReference type="ARBA" id="ARBA00010641"/>
    </source>
</evidence>
<dbReference type="SUPFAM" id="SSF88946">
    <property type="entry name" value="Sigma2 domain of RNA polymerase sigma factors"/>
    <property type="match status" value="1"/>
</dbReference>
<proteinExistence type="inferred from homology"/>
<dbReference type="RefSeq" id="WP_234611422.1">
    <property type="nucleotide sequence ID" value="NZ_CP098806.1"/>
</dbReference>
<dbReference type="GO" id="GO:0006352">
    <property type="term" value="P:DNA-templated transcription initiation"/>
    <property type="evidence" value="ECO:0007669"/>
    <property type="project" value="InterPro"/>
</dbReference>